<dbReference type="RefSeq" id="WP_199030232.1">
    <property type="nucleotide sequence ID" value="NZ_CATZLL010000017.1"/>
</dbReference>
<evidence type="ECO:0000313" key="4">
    <source>
        <dbReference type="EMBL" id="CAJ0821226.1"/>
    </source>
</evidence>
<dbReference type="PANTHER" id="PTHR33420">
    <property type="entry name" value="FIMBRIAL SUBUNIT ELFA-RELATED"/>
    <property type="match status" value="1"/>
</dbReference>
<dbReference type="InterPro" id="IPR050263">
    <property type="entry name" value="Bact_Fimbrial_Adh_Pro"/>
</dbReference>
<evidence type="ECO:0000313" key="5">
    <source>
        <dbReference type="Proteomes" id="UP001189757"/>
    </source>
</evidence>
<dbReference type="Gene3D" id="2.60.40.1090">
    <property type="entry name" value="Fimbrial-type adhesion domain"/>
    <property type="match status" value="1"/>
</dbReference>
<dbReference type="PANTHER" id="PTHR33420:SF3">
    <property type="entry name" value="FIMBRIAL SUBUNIT ELFA"/>
    <property type="match status" value="1"/>
</dbReference>
<dbReference type="SUPFAM" id="SSF49401">
    <property type="entry name" value="Bacterial adhesins"/>
    <property type="match status" value="1"/>
</dbReference>
<sequence length="177" mass="18580">MRQSYSSIRTLWLRLAVLALCGGASSAALAQSAVSVTGSLTAGTCQWGIDGPDHAVLLDPINVSQLRQGQVAGLKTFSLSLTNCAVRMVSATFTFSGTPDATDRLRYHNLGNAPGVAIELQSSDGRTIGADGTNNQRTATVTGDQITLPLRAGYWQVGERASSGSVESNITFAIQYN</sequence>
<gene>
    <name evidence="4" type="primary">elfA</name>
    <name evidence="4" type="ORF">LMG18101_04555</name>
</gene>
<name>A0ABM9KC24_9RALS</name>
<protein>
    <submittedName>
        <fullName evidence="4">Laminin-binding fimbrial subunit ElfA</fullName>
    </submittedName>
</protein>
<dbReference type="EMBL" id="CATZLL010000017">
    <property type="protein sequence ID" value="CAJ0821226.1"/>
    <property type="molecule type" value="Genomic_DNA"/>
</dbReference>
<reference evidence="4 5" key="1">
    <citation type="submission" date="2023-07" db="EMBL/GenBank/DDBJ databases">
        <authorList>
            <person name="Peeters C."/>
        </authorList>
    </citation>
    <scope>NUCLEOTIDE SEQUENCE [LARGE SCALE GENOMIC DNA]</scope>
    <source>
        <strain evidence="4 5">LMG 18101</strain>
    </source>
</reference>
<feature type="domain" description="Fimbrial-type adhesion" evidence="3">
    <location>
        <begin position="35"/>
        <end position="176"/>
    </location>
</feature>
<comment type="caution">
    <text evidence="4">The sequence shown here is derived from an EMBL/GenBank/DDBJ whole genome shotgun (WGS) entry which is preliminary data.</text>
</comment>
<evidence type="ECO:0000256" key="1">
    <source>
        <dbReference type="ARBA" id="ARBA00022729"/>
    </source>
</evidence>
<feature type="signal peptide" evidence="2">
    <location>
        <begin position="1"/>
        <end position="30"/>
    </location>
</feature>
<dbReference type="InterPro" id="IPR000259">
    <property type="entry name" value="Adhesion_dom_fimbrial"/>
</dbReference>
<dbReference type="Proteomes" id="UP001189757">
    <property type="component" value="Unassembled WGS sequence"/>
</dbReference>
<evidence type="ECO:0000256" key="2">
    <source>
        <dbReference type="SAM" id="SignalP"/>
    </source>
</evidence>
<dbReference type="InterPro" id="IPR036937">
    <property type="entry name" value="Adhesion_dom_fimbrial_sf"/>
</dbReference>
<keyword evidence="1 2" id="KW-0732">Signal</keyword>
<accession>A0ABM9KC24</accession>
<feature type="chain" id="PRO_5046177796" evidence="2">
    <location>
        <begin position="31"/>
        <end position="177"/>
    </location>
</feature>
<keyword evidence="5" id="KW-1185">Reference proteome</keyword>
<dbReference type="InterPro" id="IPR008966">
    <property type="entry name" value="Adhesion_dom_sf"/>
</dbReference>
<dbReference type="Pfam" id="PF00419">
    <property type="entry name" value="Fimbrial"/>
    <property type="match status" value="1"/>
</dbReference>
<proteinExistence type="predicted"/>
<evidence type="ECO:0000259" key="3">
    <source>
        <dbReference type="Pfam" id="PF00419"/>
    </source>
</evidence>
<organism evidence="4 5">
    <name type="scientific">Ralstonia flaminis</name>
    <dbReference type="NCBI Taxonomy" id="3058597"/>
    <lineage>
        <taxon>Bacteria</taxon>
        <taxon>Pseudomonadati</taxon>
        <taxon>Pseudomonadota</taxon>
        <taxon>Betaproteobacteria</taxon>
        <taxon>Burkholderiales</taxon>
        <taxon>Burkholderiaceae</taxon>
        <taxon>Ralstonia</taxon>
    </lineage>
</organism>